<name>A0A941FJA1_9ACTN</name>
<dbReference type="InterPro" id="IPR001647">
    <property type="entry name" value="HTH_TetR"/>
</dbReference>
<dbReference type="EMBL" id="JAGTPG010000002">
    <property type="protein sequence ID" value="MBR8641376.1"/>
    <property type="molecule type" value="Genomic_DNA"/>
</dbReference>
<dbReference type="PANTHER" id="PTHR30055:SF146">
    <property type="entry name" value="HTH-TYPE TRANSCRIPTIONAL DUAL REGULATOR CECR"/>
    <property type="match status" value="1"/>
</dbReference>
<accession>A0A941FJA1</accession>
<dbReference type="Gene3D" id="1.10.357.10">
    <property type="entry name" value="Tetracycline Repressor, domain 2"/>
    <property type="match status" value="1"/>
</dbReference>
<dbReference type="Proteomes" id="UP000682308">
    <property type="component" value="Unassembled WGS sequence"/>
</dbReference>
<evidence type="ECO:0000256" key="2">
    <source>
        <dbReference type="PROSITE-ProRule" id="PRU00335"/>
    </source>
</evidence>
<comment type="caution">
    <text evidence="4">The sequence shown here is derived from an EMBL/GenBank/DDBJ whole genome shotgun (WGS) entry which is preliminary data.</text>
</comment>
<keyword evidence="1 2" id="KW-0238">DNA-binding</keyword>
<dbReference type="InterPro" id="IPR009057">
    <property type="entry name" value="Homeodomain-like_sf"/>
</dbReference>
<dbReference type="SUPFAM" id="SSF46689">
    <property type="entry name" value="Homeodomain-like"/>
    <property type="match status" value="1"/>
</dbReference>
<dbReference type="GO" id="GO:0000976">
    <property type="term" value="F:transcription cis-regulatory region binding"/>
    <property type="evidence" value="ECO:0007669"/>
    <property type="project" value="TreeGrafter"/>
</dbReference>
<gene>
    <name evidence="4" type="ORF">KEF29_23765</name>
</gene>
<reference evidence="4 5" key="1">
    <citation type="submission" date="2021-04" db="EMBL/GenBank/DDBJ databases">
        <title>Characterization of the biosynthetic gene cluster of new lipopeptides with antitumor activity in the genome of the marine Streptomyces PHM034.</title>
        <authorList>
            <person name="Ceniceros A."/>
            <person name="Canedo L."/>
            <person name="Mendez C."/>
            <person name="Olano C."/>
            <person name="Schleissner C."/>
            <person name="Cuevas C."/>
            <person name="De La Calle F."/>
            <person name="Salas J.A."/>
        </authorList>
    </citation>
    <scope>NUCLEOTIDE SEQUENCE [LARGE SCALE GENOMIC DNA]</scope>
    <source>
        <strain evidence="4 5">PHM034</strain>
    </source>
</reference>
<dbReference type="Pfam" id="PF00440">
    <property type="entry name" value="TetR_N"/>
    <property type="match status" value="1"/>
</dbReference>
<dbReference type="AlphaFoldDB" id="A0A941FJA1"/>
<keyword evidence="5" id="KW-1185">Reference proteome</keyword>
<dbReference type="PANTHER" id="PTHR30055">
    <property type="entry name" value="HTH-TYPE TRANSCRIPTIONAL REGULATOR RUTR"/>
    <property type="match status" value="1"/>
</dbReference>
<proteinExistence type="predicted"/>
<dbReference type="InterPro" id="IPR036271">
    <property type="entry name" value="Tet_transcr_reg_TetR-rel_C_sf"/>
</dbReference>
<feature type="domain" description="HTH tetR-type" evidence="3">
    <location>
        <begin position="6"/>
        <end position="66"/>
    </location>
</feature>
<evidence type="ECO:0000259" key="3">
    <source>
        <dbReference type="PROSITE" id="PS50977"/>
    </source>
</evidence>
<organism evidence="4 5">
    <name type="scientific">Streptomyces tuirus</name>
    <dbReference type="NCBI Taxonomy" id="68278"/>
    <lineage>
        <taxon>Bacteria</taxon>
        <taxon>Bacillati</taxon>
        <taxon>Actinomycetota</taxon>
        <taxon>Actinomycetes</taxon>
        <taxon>Kitasatosporales</taxon>
        <taxon>Streptomycetaceae</taxon>
        <taxon>Streptomyces</taxon>
    </lineage>
</organism>
<dbReference type="Pfam" id="PF17933">
    <property type="entry name" value="TetR_C_25"/>
    <property type="match status" value="1"/>
</dbReference>
<dbReference type="InterPro" id="IPR023772">
    <property type="entry name" value="DNA-bd_HTH_TetR-type_CS"/>
</dbReference>
<dbReference type="PRINTS" id="PR00455">
    <property type="entry name" value="HTHTETR"/>
</dbReference>
<dbReference type="GO" id="GO:0003700">
    <property type="term" value="F:DNA-binding transcription factor activity"/>
    <property type="evidence" value="ECO:0007669"/>
    <property type="project" value="TreeGrafter"/>
</dbReference>
<protein>
    <submittedName>
        <fullName evidence="4">TetR/AcrR family transcriptional regulator</fullName>
    </submittedName>
</protein>
<dbReference type="InterPro" id="IPR050109">
    <property type="entry name" value="HTH-type_TetR-like_transc_reg"/>
</dbReference>
<dbReference type="PROSITE" id="PS01081">
    <property type="entry name" value="HTH_TETR_1"/>
    <property type="match status" value="1"/>
</dbReference>
<dbReference type="SUPFAM" id="SSF48498">
    <property type="entry name" value="Tetracyclin repressor-like, C-terminal domain"/>
    <property type="match status" value="1"/>
</dbReference>
<feature type="DNA-binding region" description="H-T-H motif" evidence="2">
    <location>
        <begin position="29"/>
        <end position="48"/>
    </location>
</feature>
<evidence type="ECO:0000313" key="5">
    <source>
        <dbReference type="Proteomes" id="UP000682308"/>
    </source>
</evidence>
<dbReference type="InterPro" id="IPR041484">
    <property type="entry name" value="TetR_C_25"/>
</dbReference>
<evidence type="ECO:0000313" key="4">
    <source>
        <dbReference type="EMBL" id="MBR8641376.1"/>
    </source>
</evidence>
<sequence length="197" mass="20910">MAAEDLTARARLRQAALRLFARDGFEATSVRSVAAAAGVSAALVRHHFGSKEGLRTAVDDFVLRSFGTALDELDAGGSLGDVVAALGAVTARLFGADPDLRGYVRRVLLEGSATSTAVFEQLLEGTRAQIRRLADKGSIRPDTDPEWAPYQVLFLILGPLLLEPVIQPGLVGDAFAPDVLTARSAANQRFLIHGLFG</sequence>
<dbReference type="PROSITE" id="PS50977">
    <property type="entry name" value="HTH_TETR_2"/>
    <property type="match status" value="1"/>
</dbReference>
<evidence type="ECO:0000256" key="1">
    <source>
        <dbReference type="ARBA" id="ARBA00023125"/>
    </source>
</evidence>